<protein>
    <submittedName>
        <fullName evidence="2">Uncharacterized protein</fullName>
    </submittedName>
</protein>
<keyword evidence="1" id="KW-0472">Membrane</keyword>
<dbReference type="EnsemblMetazoa" id="AFAF019827-RA">
    <property type="protein sequence ID" value="AFAF019827-PA"/>
    <property type="gene ID" value="AFAF019827"/>
</dbReference>
<feature type="transmembrane region" description="Helical" evidence="1">
    <location>
        <begin position="31"/>
        <end position="50"/>
    </location>
</feature>
<reference evidence="2" key="2">
    <citation type="submission" date="2020-05" db="UniProtKB">
        <authorList>
            <consortium name="EnsemblMetazoa"/>
        </authorList>
    </citation>
    <scope>IDENTIFICATION</scope>
    <source>
        <strain evidence="2">FAR1</strain>
    </source>
</reference>
<sequence length="322" mass="36196">MSLSRMEEYSEADEVLKIRRSDYERCVTDHLLLLVMVMLLLLLLLLLSLYTRRRYHLVEQIHRVHRGQLIAQIVNGQLVQLLLHGQTARWRLPIESDPPLPPFSSIILPTADEYALEIEDRCDGVATPGGLPPELGWDLPAPGDPPELDEPLDVVERLSELGRWWMLSRACCCCRSKYEMTAFFWNAFSDGLETRKLGQAVSGRHTDDVCLPRNANANANRKGATSYFRFQRPQSLEHFQCQRVSNPAGVFRDDEVSRVNALEAFIVGSERILQSEPRARLLPRVASGAGQVPETPGRNKGAAVAFAISHPPALKRDVISVP</sequence>
<proteinExistence type="predicted"/>
<dbReference type="VEuPathDB" id="VectorBase:AFAF019827"/>
<evidence type="ECO:0000313" key="3">
    <source>
        <dbReference type="Proteomes" id="UP000075886"/>
    </source>
</evidence>
<evidence type="ECO:0000313" key="2">
    <source>
        <dbReference type="EnsemblMetazoa" id="AFAF019827-PA"/>
    </source>
</evidence>
<dbReference type="EMBL" id="AXCN02000774">
    <property type="status" value="NOT_ANNOTATED_CDS"/>
    <property type="molecule type" value="Genomic_DNA"/>
</dbReference>
<evidence type="ECO:0000256" key="1">
    <source>
        <dbReference type="SAM" id="Phobius"/>
    </source>
</evidence>
<dbReference type="Proteomes" id="UP000075886">
    <property type="component" value="Unassembled WGS sequence"/>
</dbReference>
<reference evidence="3" key="1">
    <citation type="submission" date="2014-01" db="EMBL/GenBank/DDBJ databases">
        <title>The Genome Sequence of Anopheles farauti FAR1 (V2).</title>
        <authorList>
            <consortium name="The Broad Institute Genomics Platform"/>
            <person name="Neafsey D.E."/>
            <person name="Besansky N."/>
            <person name="Howell P."/>
            <person name="Walton C."/>
            <person name="Young S.K."/>
            <person name="Zeng Q."/>
            <person name="Gargeya S."/>
            <person name="Fitzgerald M."/>
            <person name="Haas B."/>
            <person name="Abouelleil A."/>
            <person name="Allen A.W."/>
            <person name="Alvarado L."/>
            <person name="Arachchi H.M."/>
            <person name="Berlin A.M."/>
            <person name="Chapman S.B."/>
            <person name="Gainer-Dewar J."/>
            <person name="Goldberg J."/>
            <person name="Griggs A."/>
            <person name="Gujja S."/>
            <person name="Hansen M."/>
            <person name="Howarth C."/>
            <person name="Imamovic A."/>
            <person name="Ireland A."/>
            <person name="Larimer J."/>
            <person name="McCowan C."/>
            <person name="Murphy C."/>
            <person name="Pearson M."/>
            <person name="Poon T.W."/>
            <person name="Priest M."/>
            <person name="Roberts A."/>
            <person name="Saif S."/>
            <person name="Shea T."/>
            <person name="Sisk P."/>
            <person name="Sykes S."/>
            <person name="Wortman J."/>
            <person name="Nusbaum C."/>
            <person name="Birren B."/>
        </authorList>
    </citation>
    <scope>NUCLEOTIDE SEQUENCE [LARGE SCALE GENOMIC DNA]</scope>
    <source>
        <strain evidence="3">FAR1</strain>
    </source>
</reference>
<keyword evidence="3" id="KW-1185">Reference proteome</keyword>
<organism evidence="2 3">
    <name type="scientific">Anopheles farauti</name>
    <dbReference type="NCBI Taxonomy" id="69004"/>
    <lineage>
        <taxon>Eukaryota</taxon>
        <taxon>Metazoa</taxon>
        <taxon>Ecdysozoa</taxon>
        <taxon>Arthropoda</taxon>
        <taxon>Hexapoda</taxon>
        <taxon>Insecta</taxon>
        <taxon>Pterygota</taxon>
        <taxon>Neoptera</taxon>
        <taxon>Endopterygota</taxon>
        <taxon>Diptera</taxon>
        <taxon>Nematocera</taxon>
        <taxon>Culicoidea</taxon>
        <taxon>Culicidae</taxon>
        <taxon>Anophelinae</taxon>
        <taxon>Anopheles</taxon>
    </lineage>
</organism>
<accession>A0A182QZ79</accession>
<keyword evidence="1" id="KW-0812">Transmembrane</keyword>
<keyword evidence="1" id="KW-1133">Transmembrane helix</keyword>
<name>A0A182QZ79_9DIPT</name>
<dbReference type="AlphaFoldDB" id="A0A182QZ79"/>